<gene>
    <name evidence="1" type="ORF">DSM104329_02258</name>
</gene>
<reference evidence="1" key="1">
    <citation type="journal article" date="2022" name="Int. J. Syst. Evol. Microbiol.">
        <title>Pseudomonas aegrilactucae sp. nov. and Pseudomonas morbosilactucae sp. nov., pathogens causing bacterial rot of lettuce in Japan.</title>
        <authorList>
            <person name="Sawada H."/>
            <person name="Fujikawa T."/>
            <person name="Satou M."/>
        </authorList>
    </citation>
    <scope>NUCLEOTIDE SEQUENCE</scope>
    <source>
        <strain evidence="1">0166_1</strain>
    </source>
</reference>
<accession>A0A9E6XWL8</accession>
<dbReference type="KEGG" id="sbae:DSM104329_02258"/>
<keyword evidence="2" id="KW-1185">Reference proteome</keyword>
<dbReference type="AlphaFoldDB" id="A0A9E6XWL8"/>
<protein>
    <submittedName>
        <fullName evidence="1">Uncharacterized protein</fullName>
    </submittedName>
</protein>
<evidence type="ECO:0000313" key="2">
    <source>
        <dbReference type="Proteomes" id="UP001162834"/>
    </source>
</evidence>
<organism evidence="1 2">
    <name type="scientific">Capillimicrobium parvum</name>
    <dbReference type="NCBI Taxonomy" id="2884022"/>
    <lineage>
        <taxon>Bacteria</taxon>
        <taxon>Bacillati</taxon>
        <taxon>Actinomycetota</taxon>
        <taxon>Thermoleophilia</taxon>
        <taxon>Solirubrobacterales</taxon>
        <taxon>Capillimicrobiaceae</taxon>
        <taxon>Capillimicrobium</taxon>
    </lineage>
</organism>
<evidence type="ECO:0000313" key="1">
    <source>
        <dbReference type="EMBL" id="UGS35861.1"/>
    </source>
</evidence>
<dbReference type="RefSeq" id="WP_259315541.1">
    <property type="nucleotide sequence ID" value="NZ_CP087164.1"/>
</dbReference>
<dbReference type="Proteomes" id="UP001162834">
    <property type="component" value="Chromosome"/>
</dbReference>
<proteinExistence type="predicted"/>
<name>A0A9E6XWL8_9ACTN</name>
<sequence>MLLALSATAIVVIALLWEVCWPAMSEAIDRHRARRARVPTFDYDPGRERRAEQRARELLRSCVNEEEWDMYRDLGFVRVWGGMADGPERGAARDSLAGAPYAYLIYPHKPIVAYLPQTRRLLNEYCVVFPDESRPYGSPRLPDSDDVLAKWMALTGDEERLIAEANMHLPGRQVDPQQVKRDLWRLSEWERQRAARERRTGHGSVSAP</sequence>
<dbReference type="EMBL" id="CP087164">
    <property type="protein sequence ID" value="UGS35861.1"/>
    <property type="molecule type" value="Genomic_DNA"/>
</dbReference>